<evidence type="ECO:0000313" key="2">
    <source>
        <dbReference type="EMBL" id="GMK58964.1"/>
    </source>
</evidence>
<evidence type="ECO:0008006" key="4">
    <source>
        <dbReference type="Google" id="ProtNLM"/>
    </source>
</evidence>
<reference evidence="2" key="2">
    <citation type="submission" date="2023-06" db="EMBL/GenBank/DDBJ databases">
        <authorList>
            <person name="Kobayashi Y."/>
            <person name="Kayamori A."/>
            <person name="Aoki K."/>
            <person name="Shiwa Y."/>
            <person name="Fujita N."/>
            <person name="Sugita T."/>
            <person name="Iwasaki W."/>
            <person name="Tanaka N."/>
            <person name="Takashima M."/>
        </authorList>
    </citation>
    <scope>NUCLEOTIDE SEQUENCE</scope>
    <source>
        <strain evidence="2">HIS016</strain>
    </source>
</reference>
<evidence type="ECO:0000313" key="3">
    <source>
        <dbReference type="Proteomes" id="UP001222932"/>
    </source>
</evidence>
<feature type="chain" id="PRO_5042292872" description="Extracellular membrane protein CFEM domain-containing protein" evidence="1">
    <location>
        <begin position="16"/>
        <end position="172"/>
    </location>
</feature>
<organism evidence="2 3">
    <name type="scientific">Cutaneotrichosporon spelunceum</name>
    <dbReference type="NCBI Taxonomy" id="1672016"/>
    <lineage>
        <taxon>Eukaryota</taxon>
        <taxon>Fungi</taxon>
        <taxon>Dikarya</taxon>
        <taxon>Basidiomycota</taxon>
        <taxon>Agaricomycotina</taxon>
        <taxon>Tremellomycetes</taxon>
        <taxon>Trichosporonales</taxon>
        <taxon>Trichosporonaceae</taxon>
        <taxon>Cutaneotrichosporon</taxon>
    </lineage>
</organism>
<comment type="caution">
    <text evidence="2">The sequence shown here is derived from an EMBL/GenBank/DDBJ whole genome shotgun (WGS) entry which is preliminary data.</text>
</comment>
<keyword evidence="3" id="KW-1185">Reference proteome</keyword>
<feature type="signal peptide" evidence="1">
    <location>
        <begin position="1"/>
        <end position="15"/>
    </location>
</feature>
<gene>
    <name evidence="2" type="ORF">CspeluHIS016_0604060</name>
</gene>
<keyword evidence="1" id="KW-0732">Signal</keyword>
<name>A0AAD3TY32_9TREE</name>
<protein>
    <recommendedName>
        <fullName evidence="4">Extracellular membrane protein CFEM domain-containing protein</fullName>
    </recommendedName>
</protein>
<dbReference type="AlphaFoldDB" id="A0AAD3TY32"/>
<dbReference type="Proteomes" id="UP001222932">
    <property type="component" value="Unassembled WGS sequence"/>
</dbReference>
<sequence length="172" mass="18215">MRLAHALLALPFVLAQSVPPPSPPTDQSALSPLAQHPLRSSDEFGLSIVDHRSTCFEACHLAAVKVVLLPKLGINSGVFVARNCRLPFWGEVVGACLAMVCRSAPDVAYAAEYGQAWCERAGTSNASIVLPEWYLETPGGAYYQNAMASSAARVAFSVSLCALTLALVLVSL</sequence>
<proteinExistence type="predicted"/>
<evidence type="ECO:0000256" key="1">
    <source>
        <dbReference type="SAM" id="SignalP"/>
    </source>
</evidence>
<dbReference type="EMBL" id="BTCM01000006">
    <property type="protein sequence ID" value="GMK58964.1"/>
    <property type="molecule type" value="Genomic_DNA"/>
</dbReference>
<accession>A0AAD3TY32</accession>
<reference evidence="2" key="1">
    <citation type="journal article" date="2023" name="BMC Genomics">
        <title>Chromosome-level genome assemblies of Cutaneotrichosporon spp. (Trichosporonales, Basidiomycota) reveal imbalanced evolution between nucleotide sequences and chromosome synteny.</title>
        <authorList>
            <person name="Kobayashi Y."/>
            <person name="Kayamori A."/>
            <person name="Aoki K."/>
            <person name="Shiwa Y."/>
            <person name="Matsutani M."/>
            <person name="Fujita N."/>
            <person name="Sugita T."/>
            <person name="Iwasaki W."/>
            <person name="Tanaka N."/>
            <person name="Takashima M."/>
        </authorList>
    </citation>
    <scope>NUCLEOTIDE SEQUENCE</scope>
    <source>
        <strain evidence="2">HIS016</strain>
    </source>
</reference>